<dbReference type="Proteomes" id="UP001497512">
    <property type="component" value="Chromosome 3"/>
</dbReference>
<evidence type="ECO:0000313" key="3">
    <source>
        <dbReference type="Proteomes" id="UP001497512"/>
    </source>
</evidence>
<evidence type="ECO:0000313" key="2">
    <source>
        <dbReference type="EMBL" id="CAK9219870.1"/>
    </source>
</evidence>
<gene>
    <name evidence="2" type="ORF">CSSPTR1EN2_LOCUS14939</name>
</gene>
<evidence type="ECO:0000256" key="1">
    <source>
        <dbReference type="SAM" id="MobiDB-lite"/>
    </source>
</evidence>
<feature type="region of interest" description="Disordered" evidence="1">
    <location>
        <begin position="57"/>
        <end position="78"/>
    </location>
</feature>
<proteinExistence type="predicted"/>
<name>A0ABP0UG36_9BRYO</name>
<accession>A0ABP0UG36</accession>
<feature type="region of interest" description="Disordered" evidence="1">
    <location>
        <begin position="124"/>
        <end position="153"/>
    </location>
</feature>
<reference evidence="2" key="1">
    <citation type="submission" date="2024-02" db="EMBL/GenBank/DDBJ databases">
        <authorList>
            <consortium name="ELIXIR-Norway"/>
            <consortium name="Elixir Norway"/>
        </authorList>
    </citation>
    <scope>NUCLEOTIDE SEQUENCE</scope>
</reference>
<dbReference type="Pfam" id="PF14009">
    <property type="entry name" value="PADRE"/>
    <property type="match status" value="1"/>
</dbReference>
<protein>
    <submittedName>
        <fullName evidence="2">Uncharacterized protein</fullName>
    </submittedName>
</protein>
<organism evidence="2 3">
    <name type="scientific">Sphagnum troendelagicum</name>
    <dbReference type="NCBI Taxonomy" id="128251"/>
    <lineage>
        <taxon>Eukaryota</taxon>
        <taxon>Viridiplantae</taxon>
        <taxon>Streptophyta</taxon>
        <taxon>Embryophyta</taxon>
        <taxon>Bryophyta</taxon>
        <taxon>Sphagnophytina</taxon>
        <taxon>Sphagnopsida</taxon>
        <taxon>Sphagnales</taxon>
        <taxon>Sphagnaceae</taxon>
        <taxon>Sphagnum</taxon>
    </lineage>
</organism>
<dbReference type="EMBL" id="OZ019895">
    <property type="protein sequence ID" value="CAK9219870.1"/>
    <property type="molecule type" value="Genomic_DNA"/>
</dbReference>
<dbReference type="PANTHER" id="PTHR33052">
    <property type="entry name" value="DUF4228 DOMAIN PROTEIN-RELATED"/>
    <property type="match status" value="1"/>
</dbReference>
<keyword evidence="3" id="KW-1185">Reference proteome</keyword>
<sequence length="304" mass="33129">MIRMKTFHNFMCGVHPVRVIYGEGEVLYLAPQTTVQEVLQSYPHHFVCQPGGMIGSTFSSSEEEEEQQQQGGGTGNQMLSLDTELESGCIYFLLPLPKLFPAAPSSAPSCTCFSHLLVDCEHPSSEKKNKNSSNKSKYPPRTTTSSSPLKVFRSPHRIGGLSSPFRSLKPIRSLSPFHKRSGSKSRVLPESNLYSGGGNNGDNIADLLQQRGKNCQWRPRLGCISEEEDDLELLALEELKNNNGVVVRQQLTTTVCNKATSTTPHNSGSHGSPLSHRLNSLTVTGTSAFGGIGWPLVGMPSLMV</sequence>
<dbReference type="InterPro" id="IPR025322">
    <property type="entry name" value="PADRE_dom"/>
</dbReference>